<keyword evidence="3" id="KW-1185">Reference proteome</keyword>
<name>A0A1B9GBT7_9TREE</name>
<proteinExistence type="predicted"/>
<evidence type="ECO:0000313" key="1">
    <source>
        <dbReference type="EMBL" id="OCF28484.1"/>
    </source>
</evidence>
<reference evidence="2" key="4">
    <citation type="submission" date="2024-02" db="EMBL/GenBank/DDBJ databases">
        <title>Comparative genomics of Cryptococcus and Kwoniella reveals pathogenesis evolution and contrasting modes of karyotype evolution via chromosome fusion or intercentromeric recombination.</title>
        <authorList>
            <person name="Coelho M.A."/>
            <person name="David-Palma M."/>
            <person name="Shea T."/>
            <person name="Bowers K."/>
            <person name="McGinley-Smith S."/>
            <person name="Mohammad A.W."/>
            <person name="Gnirke A."/>
            <person name="Yurkov A.M."/>
            <person name="Nowrousian M."/>
            <person name="Sun S."/>
            <person name="Cuomo C.A."/>
            <person name="Heitman J."/>
        </authorList>
    </citation>
    <scope>NUCLEOTIDE SEQUENCE</scope>
    <source>
        <strain evidence="2">CBS 10118</strain>
    </source>
</reference>
<dbReference type="EMBL" id="CP144542">
    <property type="protein sequence ID" value="WVW82624.1"/>
    <property type="molecule type" value="Genomic_DNA"/>
</dbReference>
<organism evidence="1">
    <name type="scientific">Kwoniella bestiolae CBS 10118</name>
    <dbReference type="NCBI Taxonomy" id="1296100"/>
    <lineage>
        <taxon>Eukaryota</taxon>
        <taxon>Fungi</taxon>
        <taxon>Dikarya</taxon>
        <taxon>Basidiomycota</taxon>
        <taxon>Agaricomycotina</taxon>
        <taxon>Tremellomycetes</taxon>
        <taxon>Tremellales</taxon>
        <taxon>Cryptococcaceae</taxon>
        <taxon>Kwoniella</taxon>
    </lineage>
</organism>
<dbReference type="RefSeq" id="XP_019049554.1">
    <property type="nucleotide sequence ID" value="XM_019189992.1"/>
</dbReference>
<reference evidence="2" key="2">
    <citation type="submission" date="2013-07" db="EMBL/GenBank/DDBJ databases">
        <authorList>
            <consortium name="The Broad Institute Genome Sequencing Platform"/>
            <person name="Cuomo C."/>
            <person name="Litvintseva A."/>
            <person name="Chen Y."/>
            <person name="Heitman J."/>
            <person name="Sun S."/>
            <person name="Springer D."/>
            <person name="Dromer F."/>
            <person name="Young S.K."/>
            <person name="Zeng Q."/>
            <person name="Gargeya S."/>
            <person name="Fitzgerald M."/>
            <person name="Abouelleil A."/>
            <person name="Alvarado L."/>
            <person name="Berlin A.M."/>
            <person name="Chapman S.B."/>
            <person name="Dewar J."/>
            <person name="Goldberg J."/>
            <person name="Griggs A."/>
            <person name="Gujja S."/>
            <person name="Hansen M."/>
            <person name="Howarth C."/>
            <person name="Imamovic A."/>
            <person name="Larimer J."/>
            <person name="McCowan C."/>
            <person name="Murphy C."/>
            <person name="Pearson M."/>
            <person name="Priest M."/>
            <person name="Roberts A."/>
            <person name="Saif S."/>
            <person name="Shea T."/>
            <person name="Sykes S."/>
            <person name="Wortman J."/>
            <person name="Nusbaum C."/>
            <person name="Birren B."/>
        </authorList>
    </citation>
    <scope>NUCLEOTIDE SEQUENCE</scope>
    <source>
        <strain evidence="2">CBS 10118</strain>
    </source>
</reference>
<dbReference type="KEGG" id="kbi:30207742"/>
<evidence type="ECO:0000313" key="3">
    <source>
        <dbReference type="Proteomes" id="UP000092730"/>
    </source>
</evidence>
<dbReference type="AlphaFoldDB" id="A0A1B9GBT7"/>
<dbReference type="VEuPathDB" id="FungiDB:I302_03343"/>
<protein>
    <submittedName>
        <fullName evidence="1">Uncharacterized protein</fullName>
    </submittedName>
</protein>
<reference evidence="1" key="1">
    <citation type="submission" date="2013-07" db="EMBL/GenBank/DDBJ databases">
        <title>The Genome Sequence of Cryptococcus bestiolae CBS10118.</title>
        <authorList>
            <consortium name="The Broad Institute Genome Sequencing Platform"/>
            <person name="Cuomo C."/>
            <person name="Litvintseva A."/>
            <person name="Chen Y."/>
            <person name="Heitman J."/>
            <person name="Sun S."/>
            <person name="Springer D."/>
            <person name="Dromer F."/>
            <person name="Young S.K."/>
            <person name="Zeng Q."/>
            <person name="Gargeya S."/>
            <person name="Fitzgerald M."/>
            <person name="Abouelleil A."/>
            <person name="Alvarado L."/>
            <person name="Berlin A.M."/>
            <person name="Chapman S.B."/>
            <person name="Dewar J."/>
            <person name="Goldberg J."/>
            <person name="Griggs A."/>
            <person name="Gujja S."/>
            <person name="Hansen M."/>
            <person name="Howarth C."/>
            <person name="Imamovic A."/>
            <person name="Larimer J."/>
            <person name="McCowan C."/>
            <person name="Murphy C."/>
            <person name="Pearson M."/>
            <person name="Priest M."/>
            <person name="Roberts A."/>
            <person name="Saif S."/>
            <person name="Shea T."/>
            <person name="Sykes S."/>
            <person name="Wortman J."/>
            <person name="Nusbaum C."/>
            <person name="Birren B."/>
        </authorList>
    </citation>
    <scope>NUCLEOTIDE SEQUENCE [LARGE SCALE GENOMIC DNA]</scope>
    <source>
        <strain evidence="1">CBS 10118</strain>
    </source>
</reference>
<reference evidence="1" key="3">
    <citation type="submission" date="2014-01" db="EMBL/GenBank/DDBJ databases">
        <title>Evolution of pathogenesis and genome organization in the Tremellales.</title>
        <authorList>
            <person name="Cuomo C."/>
            <person name="Litvintseva A."/>
            <person name="Heitman J."/>
            <person name="Chen Y."/>
            <person name="Sun S."/>
            <person name="Springer D."/>
            <person name="Dromer F."/>
            <person name="Young S."/>
            <person name="Zeng Q."/>
            <person name="Chapman S."/>
            <person name="Gujja S."/>
            <person name="Saif S."/>
            <person name="Birren B."/>
        </authorList>
    </citation>
    <scope>NUCLEOTIDE SEQUENCE</scope>
    <source>
        <strain evidence="1">CBS 10118</strain>
    </source>
</reference>
<dbReference type="Proteomes" id="UP000092730">
    <property type="component" value="Chromosome 2"/>
</dbReference>
<dbReference type="EMBL" id="KI894019">
    <property type="protein sequence ID" value="OCF28484.1"/>
    <property type="molecule type" value="Genomic_DNA"/>
</dbReference>
<evidence type="ECO:0000313" key="2">
    <source>
        <dbReference type="EMBL" id="WVW82624.1"/>
    </source>
</evidence>
<sequence length="232" mass="25368">MSIDYILCPNDGNITTSGSDTIGISAQGLSSYGPVSDAQATFPHDYGLSTTQDGDSDHNDALALVGASVGPGSLKFVTDPWASNRTYRYDRCTSTKYPQYCPLNEVSRMLITSVGEADLMPSKAGTAALIWTHFSKAFASVRTPGLWFDSDYTVKSPYWGSVNGRRLMYMLGPSRVQFERHFGAVPYRKNESLSREDNLRQVAKQEAKQASKLLVDELTSMGTWPNAAGVRA</sequence>
<gene>
    <name evidence="1" type="ORF">I302_03343</name>
    <name evidence="2" type="ORF">I302_104635</name>
</gene>
<dbReference type="GeneID" id="30207742"/>
<accession>A0A1B9GBT7</accession>